<feature type="transmembrane region" description="Helical" evidence="8">
    <location>
        <begin position="100"/>
        <end position="122"/>
    </location>
</feature>
<dbReference type="InterPro" id="IPR020846">
    <property type="entry name" value="MFS_dom"/>
</dbReference>
<dbReference type="Proteomes" id="UP000246702">
    <property type="component" value="Unassembled WGS sequence"/>
</dbReference>
<comment type="similarity">
    <text evidence="2">Belongs to the major facilitator superfamily. Monocarboxylate porter (TC 2.A.1.13) family.</text>
</comment>
<dbReference type="RefSeq" id="XP_025464306.1">
    <property type="nucleotide sequence ID" value="XM_025606118.1"/>
</dbReference>
<name>A0A317VQ53_9EURO</name>
<dbReference type="PANTHER" id="PTHR11360">
    <property type="entry name" value="MONOCARBOXYLATE TRANSPORTER"/>
    <property type="match status" value="1"/>
</dbReference>
<feature type="transmembrane region" description="Helical" evidence="8">
    <location>
        <begin position="159"/>
        <end position="179"/>
    </location>
</feature>
<comment type="caution">
    <text evidence="10">The sequence shown here is derived from an EMBL/GenBank/DDBJ whole genome shotgun (WGS) entry which is preliminary data.</text>
</comment>
<feature type="transmembrane region" description="Helical" evidence="8">
    <location>
        <begin position="395"/>
        <end position="416"/>
    </location>
</feature>
<evidence type="ECO:0000313" key="10">
    <source>
        <dbReference type="EMBL" id="PWY76493.1"/>
    </source>
</evidence>
<reference evidence="10 11" key="1">
    <citation type="submission" date="2016-12" db="EMBL/GenBank/DDBJ databases">
        <title>The genomes of Aspergillus section Nigri reveals drivers in fungal speciation.</title>
        <authorList>
            <consortium name="DOE Joint Genome Institute"/>
            <person name="Vesth T.C."/>
            <person name="Nybo J."/>
            <person name="Theobald S."/>
            <person name="Brandl J."/>
            <person name="Frisvad J.C."/>
            <person name="Nielsen K.F."/>
            <person name="Lyhne E.K."/>
            <person name="Kogle M.E."/>
            <person name="Kuo A."/>
            <person name="Riley R."/>
            <person name="Clum A."/>
            <person name="Nolan M."/>
            <person name="Lipzen A."/>
            <person name="Salamov A."/>
            <person name="Henrissat B."/>
            <person name="Wiebenga A."/>
            <person name="De Vries R.P."/>
            <person name="Grigoriev I.V."/>
            <person name="Mortensen U.H."/>
            <person name="Andersen M.R."/>
            <person name="Baker S.E."/>
        </authorList>
    </citation>
    <scope>NUCLEOTIDE SEQUENCE [LARGE SCALE GENOMIC DNA]</scope>
    <source>
        <strain evidence="10 11">CBS 115572</strain>
    </source>
</reference>
<dbReference type="InterPro" id="IPR011701">
    <property type="entry name" value="MFS"/>
</dbReference>
<dbReference type="AlphaFoldDB" id="A0A317VQ53"/>
<dbReference type="OrthoDB" id="5667at2759"/>
<feature type="region of interest" description="Disordered" evidence="7">
    <location>
        <begin position="1"/>
        <end position="56"/>
    </location>
</feature>
<comment type="subcellular location">
    <subcellularLocation>
        <location evidence="1">Membrane</location>
        <topology evidence="1">Multi-pass membrane protein</topology>
    </subcellularLocation>
</comment>
<keyword evidence="6 8" id="KW-0472">Membrane</keyword>
<dbReference type="PROSITE" id="PS50850">
    <property type="entry name" value="MFS"/>
    <property type="match status" value="1"/>
</dbReference>
<evidence type="ECO:0000259" key="9">
    <source>
        <dbReference type="PROSITE" id="PS50850"/>
    </source>
</evidence>
<feature type="compositionally biased region" description="Polar residues" evidence="7">
    <location>
        <begin position="13"/>
        <end position="22"/>
    </location>
</feature>
<evidence type="ECO:0000256" key="2">
    <source>
        <dbReference type="ARBA" id="ARBA00006727"/>
    </source>
</evidence>
<evidence type="ECO:0000256" key="7">
    <source>
        <dbReference type="SAM" id="MobiDB-lite"/>
    </source>
</evidence>
<feature type="transmembrane region" description="Helical" evidence="8">
    <location>
        <begin position="134"/>
        <end position="153"/>
    </location>
</feature>
<evidence type="ECO:0000313" key="11">
    <source>
        <dbReference type="Proteomes" id="UP000246702"/>
    </source>
</evidence>
<evidence type="ECO:0000256" key="8">
    <source>
        <dbReference type="SAM" id="Phobius"/>
    </source>
</evidence>
<dbReference type="PANTHER" id="PTHR11360:SF224">
    <property type="entry name" value="MAJOR FACILITATOR SUPERFAMILY (MFS) PROFILE DOMAIN-CONTAINING PROTEIN-RELATED"/>
    <property type="match status" value="1"/>
</dbReference>
<accession>A0A317VQ53</accession>
<feature type="transmembrane region" description="Helical" evidence="8">
    <location>
        <begin position="356"/>
        <end position="383"/>
    </location>
</feature>
<dbReference type="Gene3D" id="1.20.1250.20">
    <property type="entry name" value="MFS general substrate transporter like domains"/>
    <property type="match status" value="2"/>
</dbReference>
<gene>
    <name evidence="10" type="ORF">BO94DRAFT_206328</name>
</gene>
<evidence type="ECO:0000256" key="1">
    <source>
        <dbReference type="ARBA" id="ARBA00004141"/>
    </source>
</evidence>
<organism evidence="10 11">
    <name type="scientific">Aspergillus sclerotioniger CBS 115572</name>
    <dbReference type="NCBI Taxonomy" id="1450535"/>
    <lineage>
        <taxon>Eukaryota</taxon>
        <taxon>Fungi</taxon>
        <taxon>Dikarya</taxon>
        <taxon>Ascomycota</taxon>
        <taxon>Pezizomycotina</taxon>
        <taxon>Eurotiomycetes</taxon>
        <taxon>Eurotiomycetidae</taxon>
        <taxon>Eurotiales</taxon>
        <taxon>Aspergillaceae</taxon>
        <taxon>Aspergillus</taxon>
        <taxon>Aspergillus subgen. Circumdati</taxon>
    </lineage>
</organism>
<dbReference type="InterPro" id="IPR036259">
    <property type="entry name" value="MFS_trans_sf"/>
</dbReference>
<dbReference type="GO" id="GO:0016020">
    <property type="term" value="C:membrane"/>
    <property type="evidence" value="ECO:0007669"/>
    <property type="project" value="UniProtKB-SubCell"/>
</dbReference>
<keyword evidence="5 8" id="KW-1133">Transmembrane helix</keyword>
<dbReference type="GeneID" id="37108261"/>
<keyword evidence="3" id="KW-0813">Transport</keyword>
<feature type="domain" description="Major facilitator superfamily (MFS) profile" evidence="9">
    <location>
        <begin position="64"/>
        <end position="456"/>
    </location>
</feature>
<dbReference type="SUPFAM" id="SSF103473">
    <property type="entry name" value="MFS general substrate transporter"/>
    <property type="match status" value="1"/>
</dbReference>
<dbReference type="InterPro" id="IPR050327">
    <property type="entry name" value="Proton-linked_MCT"/>
</dbReference>
<evidence type="ECO:0000256" key="6">
    <source>
        <dbReference type="ARBA" id="ARBA00023136"/>
    </source>
</evidence>
<feature type="transmembrane region" description="Helical" evidence="8">
    <location>
        <begin position="305"/>
        <end position="324"/>
    </location>
</feature>
<feature type="transmembrane region" description="Helical" evidence="8">
    <location>
        <begin position="191"/>
        <end position="217"/>
    </location>
</feature>
<keyword evidence="4 8" id="KW-0812">Transmembrane</keyword>
<feature type="transmembrane region" description="Helical" evidence="8">
    <location>
        <begin position="331"/>
        <end position="350"/>
    </location>
</feature>
<dbReference type="EMBL" id="MSFK01000027">
    <property type="protein sequence ID" value="PWY76493.1"/>
    <property type="molecule type" value="Genomic_DNA"/>
</dbReference>
<feature type="transmembrane region" description="Helical" evidence="8">
    <location>
        <begin position="223"/>
        <end position="243"/>
    </location>
</feature>
<keyword evidence="11" id="KW-1185">Reference proteome</keyword>
<sequence length="456" mass="49204">MADSASAPGHSQAAFSSSSTTLDLEKRGSSELALQANGASSEDIPTPKPSGPNPADFPDGGLQAWTVVVGSWCCMFASMGWINCIGVFQDYYEQNQLSSYSPSTVAWISSTETFMMFLGAPVFGKIFDNFGPRYMLLAGTVCHVLGLMMTSLASKYYQFFLAQAILSALGASALFYGCLNPIGTWFFKKRAFAFGIIAAGASLAGVILPIMIARLIPRVGFGWSMRAVAFLFLGLLAISNLTIRSRLPPKPTPVALNQFLVPFTELPFLCVALGSFFFFWGVFLPTNFIILEAQHDGMSHGLSEYLLSILNAGSVLGRILPGWLGDRVGRFNVMIVTTYLTSIIVLALWIPGDSNVPIIIFAALFGFTSGTFVSMVPAIVAQVTKDIRTIGVRNGSNFFIISLAALTGNPIAGVLVTRDGGGYLYLQIFCGVTMFVGSTFFLLARVVQVGWVWKRI</sequence>
<dbReference type="GO" id="GO:0022857">
    <property type="term" value="F:transmembrane transporter activity"/>
    <property type="evidence" value="ECO:0007669"/>
    <property type="project" value="InterPro"/>
</dbReference>
<dbReference type="Pfam" id="PF07690">
    <property type="entry name" value="MFS_1"/>
    <property type="match status" value="1"/>
</dbReference>
<protein>
    <submittedName>
        <fullName evidence="10">Riboflavin transporter MCH5</fullName>
    </submittedName>
</protein>
<feature type="transmembrane region" description="Helical" evidence="8">
    <location>
        <begin position="422"/>
        <end position="447"/>
    </location>
</feature>
<feature type="transmembrane region" description="Helical" evidence="8">
    <location>
        <begin position="64"/>
        <end position="88"/>
    </location>
</feature>
<evidence type="ECO:0000256" key="5">
    <source>
        <dbReference type="ARBA" id="ARBA00022989"/>
    </source>
</evidence>
<proteinExistence type="inferred from homology"/>
<evidence type="ECO:0000256" key="4">
    <source>
        <dbReference type="ARBA" id="ARBA00022692"/>
    </source>
</evidence>
<feature type="transmembrane region" description="Helical" evidence="8">
    <location>
        <begin position="263"/>
        <end position="285"/>
    </location>
</feature>
<evidence type="ECO:0000256" key="3">
    <source>
        <dbReference type="ARBA" id="ARBA00022448"/>
    </source>
</evidence>